<dbReference type="InterPro" id="IPR025948">
    <property type="entry name" value="HTH-like_dom"/>
</dbReference>
<dbReference type="EMBL" id="JAOXML010000038">
    <property type="protein sequence ID" value="MCV4379927.1"/>
    <property type="molecule type" value="Genomic_DNA"/>
</dbReference>
<gene>
    <name evidence="3" type="ORF">OH718_25330</name>
</gene>
<keyword evidence="4" id="KW-1185">Reference proteome</keyword>
<dbReference type="SUPFAM" id="SSF53098">
    <property type="entry name" value="Ribonuclease H-like"/>
    <property type="match status" value="1"/>
</dbReference>
<dbReference type="NCBIfam" id="NF033516">
    <property type="entry name" value="transpos_IS3"/>
    <property type="match status" value="1"/>
</dbReference>
<evidence type="ECO:0000259" key="2">
    <source>
        <dbReference type="PROSITE" id="PS50994"/>
    </source>
</evidence>
<sequence>MAKKARSARRGENEAAETSEEKARLIVQMRSHYPLDELLKTADMARSTFYYQIKVMGTPDKYASVKAAIQRIQDKHRGRLGYRRMGIALRREGFEVNSKPLRRLMEDLSLQCTVRAKKYKSYKGLMGEAAPNILKRQFEADQPNQKLVTDITEFKVAGEKLYLSPVMDLYNAEIVAYQTDTRPRYTLVSTMVEQLLERLPEAAKPLLHSDSKNVLASVPIWSDSHSDRPMMDDLVV</sequence>
<dbReference type="GeneID" id="93563259"/>
<dbReference type="InterPro" id="IPR012337">
    <property type="entry name" value="RNaseH-like_sf"/>
</dbReference>
<dbReference type="Pfam" id="PF00665">
    <property type="entry name" value="rve"/>
    <property type="match status" value="1"/>
</dbReference>
<protein>
    <submittedName>
        <fullName evidence="3">IS3 family transposase</fullName>
    </submittedName>
</protein>
<feature type="compositionally biased region" description="Basic and acidic residues" evidence="1">
    <location>
        <begin position="9"/>
        <end position="21"/>
    </location>
</feature>
<organism evidence="3 4">
    <name type="scientific">Pseudomonas capsici</name>
    <dbReference type="NCBI Taxonomy" id="2810614"/>
    <lineage>
        <taxon>Bacteria</taxon>
        <taxon>Pseudomonadati</taxon>
        <taxon>Pseudomonadota</taxon>
        <taxon>Gammaproteobacteria</taxon>
        <taxon>Pseudomonadales</taxon>
        <taxon>Pseudomonadaceae</taxon>
        <taxon>Pseudomonas</taxon>
    </lineage>
</organism>
<evidence type="ECO:0000313" key="4">
    <source>
        <dbReference type="Proteomes" id="UP001207294"/>
    </source>
</evidence>
<accession>A0ABT3C4A2</accession>
<dbReference type="Proteomes" id="UP001207294">
    <property type="component" value="Unassembled WGS sequence"/>
</dbReference>
<dbReference type="PANTHER" id="PTHR46889:SF4">
    <property type="entry name" value="TRANSPOSASE INSO FOR INSERTION SEQUENCE ELEMENT IS911B-RELATED"/>
    <property type="match status" value="1"/>
</dbReference>
<dbReference type="Pfam" id="PF13276">
    <property type="entry name" value="HTH_21"/>
    <property type="match status" value="1"/>
</dbReference>
<feature type="domain" description="Integrase catalytic" evidence="2">
    <location>
        <begin position="139"/>
        <end position="236"/>
    </location>
</feature>
<feature type="region of interest" description="Disordered" evidence="1">
    <location>
        <begin position="1"/>
        <end position="21"/>
    </location>
</feature>
<dbReference type="PROSITE" id="PS50994">
    <property type="entry name" value="INTEGRASE"/>
    <property type="match status" value="1"/>
</dbReference>
<dbReference type="InterPro" id="IPR001584">
    <property type="entry name" value="Integrase_cat-core"/>
</dbReference>
<evidence type="ECO:0000313" key="3">
    <source>
        <dbReference type="EMBL" id="MCV4379927.1"/>
    </source>
</evidence>
<comment type="caution">
    <text evidence="3">The sequence shown here is derived from an EMBL/GenBank/DDBJ whole genome shotgun (WGS) entry which is preliminary data.</text>
</comment>
<dbReference type="InterPro" id="IPR048020">
    <property type="entry name" value="Transpos_IS3"/>
</dbReference>
<name>A0ABT3C4A2_9PSED</name>
<evidence type="ECO:0000256" key="1">
    <source>
        <dbReference type="SAM" id="MobiDB-lite"/>
    </source>
</evidence>
<feature type="non-terminal residue" evidence="3">
    <location>
        <position position="236"/>
    </location>
</feature>
<dbReference type="PANTHER" id="PTHR46889">
    <property type="entry name" value="TRANSPOSASE INSF FOR INSERTION SEQUENCE IS3B-RELATED"/>
    <property type="match status" value="1"/>
</dbReference>
<dbReference type="RefSeq" id="WP_206404922.1">
    <property type="nucleotide sequence ID" value="NZ_JAFGZD010000017.1"/>
</dbReference>
<reference evidence="3 4" key="1">
    <citation type="submission" date="2022-10" db="EMBL/GenBank/DDBJ databases">
        <title>Characterization of Pseudomonas capsici strains from pepper and tomato in Georgia.</title>
        <authorList>
            <person name="Zhao M."/>
            <person name="Dutta B."/>
        </authorList>
    </citation>
    <scope>NUCLEOTIDE SEQUENCE [LARGE SCALE GENOMIC DNA]</scope>
    <source>
        <strain evidence="3 4">Pc20-5</strain>
    </source>
</reference>
<dbReference type="InterPro" id="IPR050900">
    <property type="entry name" value="Transposase_IS3/IS150/IS904"/>
</dbReference>
<proteinExistence type="predicted"/>